<keyword evidence="2" id="KW-0732">Signal</keyword>
<dbReference type="Gene3D" id="1.20.1290.10">
    <property type="entry name" value="AhpD-like"/>
    <property type="match status" value="1"/>
</dbReference>
<evidence type="ECO:0000256" key="1">
    <source>
        <dbReference type="SAM" id="MobiDB-lite"/>
    </source>
</evidence>
<dbReference type="PANTHER" id="PTHR34846">
    <property type="entry name" value="4-CARBOXYMUCONOLACTONE DECARBOXYLASE FAMILY PROTEIN (AFU_ORTHOLOGUE AFUA_6G11590)"/>
    <property type="match status" value="1"/>
</dbReference>
<feature type="chain" id="PRO_5041919141" description="Carboxymuconolactone decarboxylase-like domain-containing protein" evidence="2">
    <location>
        <begin position="26"/>
        <end position="714"/>
    </location>
</feature>
<name>A0AAD7U4G7_9APHY</name>
<evidence type="ECO:0000256" key="2">
    <source>
        <dbReference type="SAM" id="SignalP"/>
    </source>
</evidence>
<evidence type="ECO:0000313" key="4">
    <source>
        <dbReference type="Proteomes" id="UP001215151"/>
    </source>
</evidence>
<feature type="region of interest" description="Disordered" evidence="1">
    <location>
        <begin position="691"/>
        <end position="714"/>
    </location>
</feature>
<dbReference type="InterPro" id="IPR029032">
    <property type="entry name" value="AhpD-like"/>
</dbReference>
<gene>
    <name evidence="3" type="ORF">ONZ51_g1112</name>
</gene>
<evidence type="ECO:0000313" key="3">
    <source>
        <dbReference type="EMBL" id="KAJ8496495.1"/>
    </source>
</evidence>
<dbReference type="Proteomes" id="UP001215151">
    <property type="component" value="Unassembled WGS sequence"/>
</dbReference>
<accession>A0AAD7U4G7</accession>
<dbReference type="SUPFAM" id="SSF69118">
    <property type="entry name" value="AhpD-like"/>
    <property type="match status" value="1"/>
</dbReference>
<feature type="signal peptide" evidence="2">
    <location>
        <begin position="1"/>
        <end position="25"/>
    </location>
</feature>
<sequence length="714" mass="79115">MTASASKTIFLLCSFLVILGQCSWGNTSDKRDDNLPARVPYVFPAPGTDSIADELRARRPNGTLLDLDGVLLQDDNLAAGWNALASFIRDNNSVPAPMRELFILRTGVLNSAAYVWLQHESVGRDAGLTLDQLREIRFTPSFVSGLQSKHSTSLTPELTAAMVLTDFMTDAVKVPQPVFDNLHKFLSDKQMVDAVATVGTYNLLCRQTRDVIDGSIELQYRRELAAAGMLDTNQAPHMLIRERLQRLRAYQEAFRSATLSYRPMLAPLEPGDYELWWNSTGGTVPYTAREILHTWRPPSVNRGVPERTWSFGPDVVDTGAIDCISVDLAQDLIVIVQWIDHDDHKALECRLLSISLKGAPHPLAARPFFLLATEASQGNAYVDMQILGNLIGYAIHGPIQNLLVCNWKTGNVVWRYSYSIWAKAYFYLLDASTIFLIEGYAMRFHTFDAATGVFDELCVASGDDYCELELPPLLNGASSFNNTADAQIHPATYPDCDPIFSADPAHAVVAVSYAIRKRSPAATHLLMLVPVATLWKQSAYAKEQRKRNGNTRVIVPWDAWGPDGVRCILLSKSPSCLSVIGSKCAIWMRWQDWVGNPGDGTADVLIFEARPWVHLAAGFPQAARRNPMLEKHLIDPASYDQHGLLASPLRTNFPYNLTHRNFYFGRAVLTASMFLLEDGLAVALRPDRLPPHLNGPDSPGPPAEEPAGFDLLLT</sequence>
<dbReference type="PANTHER" id="PTHR34846:SF11">
    <property type="entry name" value="4-CARBOXYMUCONOLACTONE DECARBOXYLASE FAMILY PROTEIN (AFU_ORTHOLOGUE AFUA_6G11590)"/>
    <property type="match status" value="1"/>
</dbReference>
<comment type="caution">
    <text evidence="3">The sequence shown here is derived from an EMBL/GenBank/DDBJ whole genome shotgun (WGS) entry which is preliminary data.</text>
</comment>
<evidence type="ECO:0008006" key="5">
    <source>
        <dbReference type="Google" id="ProtNLM"/>
    </source>
</evidence>
<reference evidence="3" key="1">
    <citation type="submission" date="2022-11" db="EMBL/GenBank/DDBJ databases">
        <title>Genome Sequence of Cubamyces cubensis.</title>
        <authorList>
            <person name="Buettner E."/>
        </authorList>
    </citation>
    <scope>NUCLEOTIDE SEQUENCE</scope>
    <source>
        <strain evidence="3">MPL-01</strain>
    </source>
</reference>
<organism evidence="3 4">
    <name type="scientific">Trametes cubensis</name>
    <dbReference type="NCBI Taxonomy" id="1111947"/>
    <lineage>
        <taxon>Eukaryota</taxon>
        <taxon>Fungi</taxon>
        <taxon>Dikarya</taxon>
        <taxon>Basidiomycota</taxon>
        <taxon>Agaricomycotina</taxon>
        <taxon>Agaricomycetes</taxon>
        <taxon>Polyporales</taxon>
        <taxon>Polyporaceae</taxon>
        <taxon>Trametes</taxon>
    </lineage>
</organism>
<dbReference type="AlphaFoldDB" id="A0AAD7U4G7"/>
<dbReference type="EMBL" id="JAPEVG010000014">
    <property type="protein sequence ID" value="KAJ8496495.1"/>
    <property type="molecule type" value="Genomic_DNA"/>
</dbReference>
<protein>
    <recommendedName>
        <fullName evidence="5">Carboxymuconolactone decarboxylase-like domain-containing protein</fullName>
    </recommendedName>
</protein>
<keyword evidence="4" id="KW-1185">Reference proteome</keyword>
<proteinExistence type="predicted"/>